<dbReference type="EMBL" id="KE344422">
    <property type="protein sequence ID" value="EXB61821.1"/>
    <property type="molecule type" value="Genomic_DNA"/>
</dbReference>
<feature type="transmembrane region" description="Helical" evidence="6">
    <location>
        <begin position="60"/>
        <end position="82"/>
    </location>
</feature>
<keyword evidence="3 6" id="KW-0812">Transmembrane</keyword>
<dbReference type="GO" id="GO:0006488">
    <property type="term" value="P:dolichol-linked oligosaccharide biosynthetic process"/>
    <property type="evidence" value="ECO:0007669"/>
    <property type="project" value="InterPro"/>
</dbReference>
<dbReference type="KEGG" id="mnt:21395479"/>
<dbReference type="Pfam" id="PF02544">
    <property type="entry name" value="Steroid_dh"/>
    <property type="match status" value="1"/>
</dbReference>
<keyword evidence="4 6" id="KW-1133">Transmembrane helix</keyword>
<feature type="transmembrane region" description="Helical" evidence="6">
    <location>
        <begin position="161"/>
        <end position="183"/>
    </location>
</feature>
<evidence type="ECO:0000256" key="3">
    <source>
        <dbReference type="ARBA" id="ARBA00022692"/>
    </source>
</evidence>
<proteinExistence type="predicted"/>
<dbReference type="PANTHER" id="PTHR14624">
    <property type="entry name" value="DFG10 PROTEIN"/>
    <property type="match status" value="1"/>
</dbReference>
<feature type="transmembrane region" description="Helical" evidence="6">
    <location>
        <begin position="12"/>
        <end position="40"/>
    </location>
</feature>
<dbReference type="UniPathway" id="UPA00378"/>
<dbReference type="GO" id="GO:0005783">
    <property type="term" value="C:endoplasmic reticulum"/>
    <property type="evidence" value="ECO:0007669"/>
    <property type="project" value="TreeGrafter"/>
</dbReference>
<comment type="subcellular location">
    <subcellularLocation>
        <location evidence="1">Endomembrane system</location>
        <topology evidence="1">Multi-pass membrane protein</topology>
    </subcellularLocation>
</comment>
<keyword evidence="5 6" id="KW-0472">Membrane</keyword>
<feature type="transmembrane region" description="Helical" evidence="6">
    <location>
        <begin position="125"/>
        <end position="141"/>
    </location>
</feature>
<feature type="domain" description="3-oxo-5-alpha-steroid 4-dehydrogenase C-terminal" evidence="7">
    <location>
        <begin position="211"/>
        <end position="338"/>
    </location>
</feature>
<dbReference type="AlphaFoldDB" id="W9QZK5"/>
<dbReference type="STRING" id="981085.W9QZK5"/>
<evidence type="ECO:0000259" key="7">
    <source>
        <dbReference type="Pfam" id="PF02544"/>
    </source>
</evidence>
<evidence type="ECO:0000256" key="2">
    <source>
        <dbReference type="ARBA" id="ARBA00004922"/>
    </source>
</evidence>
<gene>
    <name evidence="8" type="ORF">L484_012255</name>
</gene>
<reference evidence="9" key="1">
    <citation type="submission" date="2013-01" db="EMBL/GenBank/DDBJ databases">
        <title>Draft Genome Sequence of a Mulberry Tree, Morus notabilis C.K. Schneid.</title>
        <authorList>
            <person name="He N."/>
            <person name="Zhao S."/>
        </authorList>
    </citation>
    <scope>NUCLEOTIDE SEQUENCE</scope>
</reference>
<evidence type="ECO:0000256" key="4">
    <source>
        <dbReference type="ARBA" id="ARBA00022989"/>
    </source>
</evidence>
<comment type="pathway">
    <text evidence="2">Protein modification; protein glycosylation.</text>
</comment>
<dbReference type="PANTHER" id="PTHR14624:SF0">
    <property type="entry name" value="POLYPRENOL REDUCTASE"/>
    <property type="match status" value="1"/>
</dbReference>
<evidence type="ECO:0000313" key="9">
    <source>
        <dbReference type="Proteomes" id="UP000030645"/>
    </source>
</evidence>
<evidence type="ECO:0000256" key="5">
    <source>
        <dbReference type="ARBA" id="ARBA00023136"/>
    </source>
</evidence>
<evidence type="ECO:0000256" key="1">
    <source>
        <dbReference type="ARBA" id="ARBA00004127"/>
    </source>
</evidence>
<dbReference type="PROSITE" id="PS50244">
    <property type="entry name" value="S5A_REDUCTASE"/>
    <property type="match status" value="1"/>
</dbReference>
<dbReference type="Proteomes" id="UP000030645">
    <property type="component" value="Unassembled WGS sequence"/>
</dbReference>
<dbReference type="OrthoDB" id="541710at2759"/>
<feature type="transmembrane region" description="Helical" evidence="6">
    <location>
        <begin position="295"/>
        <end position="313"/>
    </location>
</feature>
<dbReference type="InterPro" id="IPR001104">
    <property type="entry name" value="3-oxo-5_a-steroid_4-DH_C"/>
</dbReference>
<keyword evidence="9" id="KW-1185">Reference proteome</keyword>
<dbReference type="GO" id="GO:0016095">
    <property type="term" value="P:polyprenol catabolic process"/>
    <property type="evidence" value="ECO:0007669"/>
    <property type="project" value="TreeGrafter"/>
</dbReference>
<organism evidence="8 9">
    <name type="scientific">Morus notabilis</name>
    <dbReference type="NCBI Taxonomy" id="981085"/>
    <lineage>
        <taxon>Eukaryota</taxon>
        <taxon>Viridiplantae</taxon>
        <taxon>Streptophyta</taxon>
        <taxon>Embryophyta</taxon>
        <taxon>Tracheophyta</taxon>
        <taxon>Spermatophyta</taxon>
        <taxon>Magnoliopsida</taxon>
        <taxon>eudicotyledons</taxon>
        <taxon>Gunneridae</taxon>
        <taxon>Pentapetalae</taxon>
        <taxon>rosids</taxon>
        <taxon>fabids</taxon>
        <taxon>Rosales</taxon>
        <taxon>Moraceae</taxon>
        <taxon>Moreae</taxon>
        <taxon>Morus</taxon>
    </lineage>
</organism>
<accession>W9QZK5</accession>
<dbReference type="GO" id="GO:0003865">
    <property type="term" value="F:3-oxo-5-alpha-steroid 4-dehydrogenase activity"/>
    <property type="evidence" value="ECO:0007669"/>
    <property type="project" value="TreeGrafter"/>
</dbReference>
<dbReference type="Gene3D" id="1.20.120.1630">
    <property type="match status" value="1"/>
</dbReference>
<feature type="transmembrane region" description="Helical" evidence="6">
    <location>
        <begin position="212"/>
        <end position="238"/>
    </location>
</feature>
<evidence type="ECO:0000256" key="6">
    <source>
        <dbReference type="SAM" id="Phobius"/>
    </source>
</evidence>
<dbReference type="eggNOG" id="KOG1640">
    <property type="taxonomic scope" value="Eukaryota"/>
</dbReference>
<protein>
    <submittedName>
        <fullName evidence="8">Putative polyprenol reductase 2</fullName>
    </submittedName>
</protein>
<dbReference type="InterPro" id="IPR039698">
    <property type="entry name" value="Dfg10/SRD5A3"/>
</dbReference>
<sequence>MELDLVGLLRAAWVAGILPILIASLPFSWTASFHGLVLGFAKRGKIMQASSKKFTLPQKFFGHFYVVAVVWTTFLLVTTWLYAYRTVPMVLKPFHYTTIANQLAGGSHIFSWLKSHSTSVEYKYSIWRSVFLLLLMEVQVLRRLYETIYVFNYRCSAQMHIVGYLTGLFFYTAAPLSLCCNCAPDVYKFVLNGVAEFIVKGKSHMPSMEFDWWEFTIPLVKLGWLQWIGAAIFFWGWIHQQRCHAILGSLRERRDQVDEYIIPHGDWFRIVSSPHYLAEIVLYSGLLVASGGTDLTIWLLFIFVVANLVLAAAETHRWYLRKFENYPRNRLAIIPFVY</sequence>
<name>W9QZK5_9ROSA</name>
<evidence type="ECO:0000313" key="8">
    <source>
        <dbReference type="EMBL" id="EXB61821.1"/>
    </source>
</evidence>